<name>A0AAV3F436_9FLAO</name>
<dbReference type="RefSeq" id="WP_006263580.1">
    <property type="nucleotide sequence ID" value="NZ_JH590837.1"/>
</dbReference>
<gene>
    <name evidence="2" type="ORF">HMPREF9715_01884</name>
</gene>
<feature type="transmembrane region" description="Helical" evidence="1">
    <location>
        <begin position="6"/>
        <end position="27"/>
    </location>
</feature>
<proteinExistence type="predicted"/>
<keyword evidence="1" id="KW-0472">Membrane</keyword>
<organism evidence="2 3">
    <name type="scientific">Myroides odoratimimus CIP 101113</name>
    <dbReference type="NCBI Taxonomy" id="883154"/>
    <lineage>
        <taxon>Bacteria</taxon>
        <taxon>Pseudomonadati</taxon>
        <taxon>Bacteroidota</taxon>
        <taxon>Flavobacteriia</taxon>
        <taxon>Flavobacteriales</taxon>
        <taxon>Flavobacteriaceae</taxon>
        <taxon>Myroides</taxon>
    </lineage>
</organism>
<protein>
    <submittedName>
        <fullName evidence="2">Uncharacterized protein</fullName>
    </submittedName>
</protein>
<accession>A0AAV3F436</accession>
<keyword evidence="1" id="KW-0812">Transmembrane</keyword>
<keyword evidence="1" id="KW-1133">Transmembrane helix</keyword>
<dbReference type="AlphaFoldDB" id="A0AAV3F436"/>
<evidence type="ECO:0000256" key="1">
    <source>
        <dbReference type="SAM" id="Phobius"/>
    </source>
</evidence>
<sequence>MEKEKMYQLGKIFCCAAIGVVVLAVVVKKKFMKEVKDIEDCISD</sequence>
<dbReference type="EMBL" id="AGEE01000017">
    <property type="protein sequence ID" value="EHO12729.1"/>
    <property type="molecule type" value="Genomic_DNA"/>
</dbReference>
<evidence type="ECO:0000313" key="2">
    <source>
        <dbReference type="EMBL" id="EHO12729.1"/>
    </source>
</evidence>
<comment type="caution">
    <text evidence="2">The sequence shown here is derived from an EMBL/GenBank/DDBJ whole genome shotgun (WGS) entry which is preliminary data.</text>
</comment>
<dbReference type="Proteomes" id="UP000004834">
    <property type="component" value="Unassembled WGS sequence"/>
</dbReference>
<reference evidence="2 3" key="1">
    <citation type="submission" date="2011-11" db="EMBL/GenBank/DDBJ databases">
        <title>The Genome Sequence of Myroides odoratimimus CIP 101113.</title>
        <authorList>
            <person name="Earl A."/>
            <person name="Ward D."/>
            <person name="Feldgarden M."/>
            <person name="Gevers D."/>
            <person name="Huys G."/>
            <person name="Young S.K."/>
            <person name="Zeng Q."/>
            <person name="Gargeya S."/>
            <person name="Fitzgerald M."/>
            <person name="Haas B."/>
            <person name="Abouelleil A."/>
            <person name="Alvarado L."/>
            <person name="Arachchi H.M."/>
            <person name="Berlin A."/>
            <person name="Brown A."/>
            <person name="Chapman S.B."/>
            <person name="Chen Z."/>
            <person name="Dunbar C."/>
            <person name="Freedman E."/>
            <person name="Gearin G."/>
            <person name="Goldberg J."/>
            <person name="Griggs A."/>
            <person name="Gujja S."/>
            <person name="Heiman D."/>
            <person name="Howarth C."/>
            <person name="Larson L."/>
            <person name="Lui A."/>
            <person name="MacDonald P.J.P."/>
            <person name="Montmayeur A."/>
            <person name="Murphy C."/>
            <person name="Neiman D."/>
            <person name="Pearson M."/>
            <person name="Priest M."/>
            <person name="Roberts A."/>
            <person name="Saif S."/>
            <person name="Shea T."/>
            <person name="Shenoy N."/>
            <person name="Sisk P."/>
            <person name="Stolte C."/>
            <person name="Sykes S."/>
            <person name="Wortman J."/>
            <person name="Nusbaum C."/>
            <person name="Birren B."/>
        </authorList>
    </citation>
    <scope>NUCLEOTIDE SEQUENCE [LARGE SCALE GENOMIC DNA]</scope>
    <source>
        <strain evidence="2 3">CIP 101113</strain>
    </source>
</reference>
<evidence type="ECO:0000313" key="3">
    <source>
        <dbReference type="Proteomes" id="UP000004834"/>
    </source>
</evidence>